<proteinExistence type="predicted"/>
<comment type="caution">
    <text evidence="1">The sequence shown here is derived from an EMBL/GenBank/DDBJ whole genome shotgun (WGS) entry which is preliminary data.</text>
</comment>
<evidence type="ECO:0008006" key="3">
    <source>
        <dbReference type="Google" id="ProtNLM"/>
    </source>
</evidence>
<protein>
    <recommendedName>
        <fullName evidence="3">Cyclase dehydrase</fullName>
    </recommendedName>
</protein>
<organism evidence="1 2">
    <name type="scientific">Phenylobacterium terrae</name>
    <dbReference type="NCBI Taxonomy" id="2665495"/>
    <lineage>
        <taxon>Bacteria</taxon>
        <taxon>Pseudomonadati</taxon>
        <taxon>Pseudomonadota</taxon>
        <taxon>Alphaproteobacteria</taxon>
        <taxon>Caulobacterales</taxon>
        <taxon>Caulobacteraceae</taxon>
        <taxon>Phenylobacterium</taxon>
    </lineage>
</organism>
<dbReference type="EMBL" id="JBHUEY010000001">
    <property type="protein sequence ID" value="MFD1783176.1"/>
    <property type="molecule type" value="Genomic_DNA"/>
</dbReference>
<keyword evidence="2" id="KW-1185">Reference proteome</keyword>
<gene>
    <name evidence="1" type="ORF">ACFSC0_07205</name>
</gene>
<evidence type="ECO:0000313" key="1">
    <source>
        <dbReference type="EMBL" id="MFD1783176.1"/>
    </source>
</evidence>
<name>A0ABW4MZV3_9CAUL</name>
<dbReference type="Proteomes" id="UP001597237">
    <property type="component" value="Unassembled WGS sequence"/>
</dbReference>
<dbReference type="RefSeq" id="WP_377284321.1">
    <property type="nucleotide sequence ID" value="NZ_JBHRSI010000015.1"/>
</dbReference>
<evidence type="ECO:0000313" key="2">
    <source>
        <dbReference type="Proteomes" id="UP001597237"/>
    </source>
</evidence>
<reference evidence="2" key="1">
    <citation type="journal article" date="2019" name="Int. J. Syst. Evol. Microbiol.">
        <title>The Global Catalogue of Microorganisms (GCM) 10K type strain sequencing project: providing services to taxonomists for standard genome sequencing and annotation.</title>
        <authorList>
            <consortium name="The Broad Institute Genomics Platform"/>
            <consortium name="The Broad Institute Genome Sequencing Center for Infectious Disease"/>
            <person name="Wu L."/>
            <person name="Ma J."/>
        </authorList>
    </citation>
    <scope>NUCLEOTIDE SEQUENCE [LARGE SCALE GENOMIC DNA]</scope>
    <source>
        <strain evidence="2">DFY28</strain>
    </source>
</reference>
<accession>A0ABW4MZV3</accession>
<sequence length="144" mass="14609">MKVHLDRVRAKPAVTPLVSGGLGWFSIALGVAEIAAAGPIARALGLPPAAAWLIRAFGAREIATGVGVLSAPANPQWLLARVGGDALDLAALAVAMRPDNPKRRNAMAATAAVAGVTAIDALASGRLARLKNSTSGQKYLKEAA</sequence>